<evidence type="ECO:0000313" key="4">
    <source>
        <dbReference type="Proteomes" id="UP001273350"/>
    </source>
</evidence>
<dbReference type="PANTHER" id="PTHR36220:SF1">
    <property type="entry name" value="GAMMA TUBULIN COMPLEX COMPONENT C-TERMINAL DOMAIN-CONTAINING PROTEIN"/>
    <property type="match status" value="1"/>
</dbReference>
<dbReference type="Pfam" id="PF18962">
    <property type="entry name" value="Por_Secre_tail"/>
    <property type="match status" value="1"/>
</dbReference>
<sequence length="495" mass="52101">MKIKLLVLLFPILGFGQVQIGGDINGKEIASESGSSVSLSANGRILAIGAPDRVDAAGDYTGVVRVYENKEGVWTQLGDSFYGIDDDENNGTSVSLSGDGSVLAIGAPGNDIKEINAGAVRVYKNNAGVWKQIGNVIYGSDNSWSGTSISLSADGTILAVGAPHDDYVQFASGMVQVYENKGGAWVSLGNPIYGKGRFDLCGQSVSLSADGNTLAIGSSNSSAKGRNSGQVRVFKNKGRVWTQLGGDIDGKGADAQSGYSVSLSANGTILAVGSPYFGAGSGQVQVYKYSGAGFWGQMGPVITEGTSSFGSSISLSNNGNTLAVGAPDLNQVQVYKYNSGTSWGRKGVVNGKTPSDRTGQSVFISSDGSTLAIGAPHYNTTTKELYLVGQVRAFDLSDLKTSKFTYTEGNSELRADDFNLVNLRYYPNPVRGELFISYDRKITSIAVVDLQGQVVVEKFIHSTQGSIDMSNFKPGVYFLNVTVAGKSKNIKIIKK</sequence>
<protein>
    <submittedName>
        <fullName evidence="3">T9SS type A sorting domain-containing protein</fullName>
    </submittedName>
</protein>
<dbReference type="SMART" id="SM00191">
    <property type="entry name" value="Int_alpha"/>
    <property type="match status" value="5"/>
</dbReference>
<dbReference type="InterPro" id="IPR013519">
    <property type="entry name" value="Int_alpha_beta-p"/>
</dbReference>
<dbReference type="SUPFAM" id="SSF50965">
    <property type="entry name" value="Galactose oxidase, central domain"/>
    <property type="match status" value="2"/>
</dbReference>
<dbReference type="Proteomes" id="UP001273350">
    <property type="component" value="Unassembled WGS sequence"/>
</dbReference>
<evidence type="ECO:0000256" key="1">
    <source>
        <dbReference type="ARBA" id="ARBA00022729"/>
    </source>
</evidence>
<keyword evidence="1" id="KW-0732">Signal</keyword>
<reference evidence="3 4" key="1">
    <citation type="submission" date="2023-11" db="EMBL/GenBank/DDBJ databases">
        <title>Unpublished Manusciprt.</title>
        <authorList>
            <person name="Saticioglu I.B."/>
            <person name="Ay H."/>
            <person name="Ajmi N."/>
            <person name="Altun S."/>
            <person name="Duman M."/>
        </authorList>
    </citation>
    <scope>NUCLEOTIDE SEQUENCE [LARGE SCALE GENOMIC DNA]</scope>
    <source>
        <strain evidence="3 4">Fl-318</strain>
    </source>
</reference>
<gene>
    <name evidence="3" type="ORF">SGQ83_17525</name>
</gene>
<accession>A0ABU4RIB9</accession>
<evidence type="ECO:0000259" key="2">
    <source>
        <dbReference type="Pfam" id="PF18962"/>
    </source>
</evidence>
<keyword evidence="4" id="KW-1185">Reference proteome</keyword>
<dbReference type="InterPro" id="IPR026444">
    <property type="entry name" value="Secre_tail"/>
</dbReference>
<dbReference type="InterPro" id="IPR015943">
    <property type="entry name" value="WD40/YVTN_repeat-like_dom_sf"/>
</dbReference>
<proteinExistence type="predicted"/>
<organism evidence="3 4">
    <name type="scientific">Flavobacterium cupriresistens</name>
    <dbReference type="NCBI Taxonomy" id="2893885"/>
    <lineage>
        <taxon>Bacteria</taxon>
        <taxon>Pseudomonadati</taxon>
        <taxon>Bacteroidota</taxon>
        <taxon>Flavobacteriia</taxon>
        <taxon>Flavobacteriales</taxon>
        <taxon>Flavobacteriaceae</taxon>
        <taxon>Flavobacterium</taxon>
    </lineage>
</organism>
<comment type="caution">
    <text evidence="3">The sequence shown here is derived from an EMBL/GenBank/DDBJ whole genome shotgun (WGS) entry which is preliminary data.</text>
</comment>
<name>A0ABU4RIB9_9FLAO</name>
<feature type="domain" description="Secretion system C-terminal sorting" evidence="2">
    <location>
        <begin position="426"/>
        <end position="492"/>
    </location>
</feature>
<evidence type="ECO:0000313" key="3">
    <source>
        <dbReference type="EMBL" id="MDX6191160.1"/>
    </source>
</evidence>
<dbReference type="Gene3D" id="2.130.10.10">
    <property type="entry name" value="YVTN repeat-like/Quinoprotein amine dehydrogenase"/>
    <property type="match status" value="1"/>
</dbReference>
<dbReference type="NCBIfam" id="TIGR04183">
    <property type="entry name" value="Por_Secre_tail"/>
    <property type="match status" value="1"/>
</dbReference>
<dbReference type="InterPro" id="IPR011043">
    <property type="entry name" value="Gal_Oxase/kelch_b-propeller"/>
</dbReference>
<dbReference type="PANTHER" id="PTHR36220">
    <property type="entry name" value="UNNAMED PRODUCT"/>
    <property type="match status" value="1"/>
</dbReference>
<dbReference type="EMBL" id="JAWXVI010000009">
    <property type="protein sequence ID" value="MDX6191160.1"/>
    <property type="molecule type" value="Genomic_DNA"/>
</dbReference>
<dbReference type="RefSeq" id="WP_230002932.1">
    <property type="nucleotide sequence ID" value="NZ_CP087134.1"/>
</dbReference>